<protein>
    <submittedName>
        <fullName evidence="2">Uncharacterized protein</fullName>
    </submittedName>
</protein>
<accession>A0A914EFJ3</accession>
<evidence type="ECO:0000313" key="1">
    <source>
        <dbReference type="Proteomes" id="UP000887540"/>
    </source>
</evidence>
<dbReference type="AlphaFoldDB" id="A0A914EFJ3"/>
<reference evidence="2" key="1">
    <citation type="submission" date="2022-11" db="UniProtKB">
        <authorList>
            <consortium name="WormBaseParasite"/>
        </authorList>
    </citation>
    <scope>IDENTIFICATION</scope>
</reference>
<name>A0A914EFJ3_9BILA</name>
<proteinExistence type="predicted"/>
<dbReference type="WBParaSite" id="ACRNAN_scaffold7496.g21570.t1">
    <property type="protein sequence ID" value="ACRNAN_scaffold7496.g21570.t1"/>
    <property type="gene ID" value="ACRNAN_scaffold7496.g21570"/>
</dbReference>
<sequence length="127" mass="14545">MIQDMPSDNEYIDEFIQQQLMGDKDLREMVESFDLDNFLNNDQEQDNELMIWCENSSSATSGTSQSCSTEFSMQQDKNCNLISDAFNIQENGINPDNFIENKAIKNNDLPHEPPIKCLKVCCPVKII</sequence>
<dbReference type="Proteomes" id="UP000887540">
    <property type="component" value="Unplaced"/>
</dbReference>
<evidence type="ECO:0000313" key="2">
    <source>
        <dbReference type="WBParaSite" id="ACRNAN_scaffold7496.g21570.t1"/>
    </source>
</evidence>
<organism evidence="1 2">
    <name type="scientific">Acrobeloides nanus</name>
    <dbReference type="NCBI Taxonomy" id="290746"/>
    <lineage>
        <taxon>Eukaryota</taxon>
        <taxon>Metazoa</taxon>
        <taxon>Ecdysozoa</taxon>
        <taxon>Nematoda</taxon>
        <taxon>Chromadorea</taxon>
        <taxon>Rhabditida</taxon>
        <taxon>Tylenchina</taxon>
        <taxon>Cephalobomorpha</taxon>
        <taxon>Cephaloboidea</taxon>
        <taxon>Cephalobidae</taxon>
        <taxon>Acrobeloides</taxon>
    </lineage>
</organism>
<keyword evidence="1" id="KW-1185">Reference proteome</keyword>